<dbReference type="KEGG" id="cee:CENDO_09190"/>
<dbReference type="Proteomes" id="UP000296352">
    <property type="component" value="Chromosome"/>
</dbReference>
<evidence type="ECO:0000256" key="2">
    <source>
        <dbReference type="ARBA" id="ARBA00023125"/>
    </source>
</evidence>
<evidence type="ECO:0000256" key="3">
    <source>
        <dbReference type="ARBA" id="ARBA00023163"/>
    </source>
</evidence>
<accession>A0A4P7QHA6</accession>
<dbReference type="EMBL" id="CP039247">
    <property type="protein sequence ID" value="QCB29102.1"/>
    <property type="molecule type" value="Genomic_DNA"/>
</dbReference>
<keyword evidence="1" id="KW-0805">Transcription regulation</keyword>
<reference evidence="5 6" key="1">
    <citation type="submission" date="2019-04" db="EMBL/GenBank/DDBJ databases">
        <title>Corynebacterium endometrii sp. nov., isolated from the uterus of a cow with endometritis.</title>
        <authorList>
            <person name="Ballas P."/>
            <person name="Ruckert C."/>
            <person name="Wagener K."/>
            <person name="Drillich M."/>
            <person name="Kaempfer P."/>
            <person name="Busse H.-J."/>
            <person name="Ehling-Schulz M."/>
        </authorList>
    </citation>
    <scope>NUCLEOTIDE SEQUENCE [LARGE SCALE GENOMIC DNA]</scope>
    <source>
        <strain evidence="5 6">LMM-1653</strain>
    </source>
</reference>
<evidence type="ECO:0000259" key="4">
    <source>
        <dbReference type="PROSITE" id="PS50949"/>
    </source>
</evidence>
<dbReference type="SUPFAM" id="SSF48008">
    <property type="entry name" value="GntR ligand-binding domain-like"/>
    <property type="match status" value="1"/>
</dbReference>
<evidence type="ECO:0000313" key="6">
    <source>
        <dbReference type="Proteomes" id="UP000296352"/>
    </source>
</evidence>
<keyword evidence="6" id="KW-1185">Reference proteome</keyword>
<dbReference type="InterPro" id="IPR036390">
    <property type="entry name" value="WH_DNA-bd_sf"/>
</dbReference>
<dbReference type="SMART" id="SM00895">
    <property type="entry name" value="FCD"/>
    <property type="match status" value="1"/>
</dbReference>
<dbReference type="InterPro" id="IPR036388">
    <property type="entry name" value="WH-like_DNA-bd_sf"/>
</dbReference>
<dbReference type="SUPFAM" id="SSF46785">
    <property type="entry name" value="Winged helix' DNA-binding domain"/>
    <property type="match status" value="1"/>
</dbReference>
<name>A0A4P7QHA6_9CORY</name>
<feature type="domain" description="HTH gntR-type" evidence="4">
    <location>
        <begin position="7"/>
        <end position="74"/>
    </location>
</feature>
<dbReference type="GO" id="GO:0003700">
    <property type="term" value="F:DNA-binding transcription factor activity"/>
    <property type="evidence" value="ECO:0007669"/>
    <property type="project" value="InterPro"/>
</dbReference>
<dbReference type="SMART" id="SM00345">
    <property type="entry name" value="HTH_GNTR"/>
    <property type="match status" value="1"/>
</dbReference>
<dbReference type="AlphaFoldDB" id="A0A4P7QHA6"/>
<dbReference type="Pfam" id="PF00392">
    <property type="entry name" value="GntR"/>
    <property type="match status" value="1"/>
</dbReference>
<dbReference type="CDD" id="cd07377">
    <property type="entry name" value="WHTH_GntR"/>
    <property type="match status" value="1"/>
</dbReference>
<dbReference type="InterPro" id="IPR000524">
    <property type="entry name" value="Tscrpt_reg_HTH_GntR"/>
</dbReference>
<dbReference type="Gene3D" id="1.10.10.10">
    <property type="entry name" value="Winged helix-like DNA-binding domain superfamily/Winged helix DNA-binding domain"/>
    <property type="match status" value="1"/>
</dbReference>
<keyword evidence="3" id="KW-0804">Transcription</keyword>
<keyword evidence="2" id="KW-0238">DNA-binding</keyword>
<dbReference type="Pfam" id="PF07729">
    <property type="entry name" value="FCD"/>
    <property type="match status" value="1"/>
</dbReference>
<dbReference type="PANTHER" id="PTHR43537">
    <property type="entry name" value="TRANSCRIPTIONAL REGULATOR, GNTR FAMILY"/>
    <property type="match status" value="1"/>
</dbReference>
<sequence>MASGKAGPLAGAVLDAVGQAIAGGAYAPGDRLTLRGLEAEFGVSRTVAREAMRALEQLGMVESSRRVGLTVLPMERWAVFDPAVIAWRLRGEKSRAAQLRTLNELRVAIEPLAARHCAEHASEADRAEILRLAGELCKLDAHPSPKVGAELEVDLQFHTAILRGSRNEMFNALAPSLLAIFKGKSIFGSAKRDPVAGTAQLHLELARAIADSRADTAEALSRRILDHNRK</sequence>
<dbReference type="RefSeq" id="WP_210726528.1">
    <property type="nucleotide sequence ID" value="NZ_CP039247.1"/>
</dbReference>
<organism evidence="5 6">
    <name type="scientific">Corynebacterium endometrii</name>
    <dbReference type="NCBI Taxonomy" id="2488819"/>
    <lineage>
        <taxon>Bacteria</taxon>
        <taxon>Bacillati</taxon>
        <taxon>Actinomycetota</taxon>
        <taxon>Actinomycetes</taxon>
        <taxon>Mycobacteriales</taxon>
        <taxon>Corynebacteriaceae</taxon>
        <taxon>Corynebacterium</taxon>
    </lineage>
</organism>
<protein>
    <submittedName>
        <fullName evidence="5">HTH-type transcriptional regulator LutR</fullName>
    </submittedName>
</protein>
<dbReference type="InterPro" id="IPR011711">
    <property type="entry name" value="GntR_C"/>
</dbReference>
<dbReference type="PANTHER" id="PTHR43537:SF44">
    <property type="entry name" value="GNTR FAMILY REGULATORY PROTEIN"/>
    <property type="match status" value="1"/>
</dbReference>
<dbReference type="InterPro" id="IPR008920">
    <property type="entry name" value="TF_FadR/GntR_C"/>
</dbReference>
<proteinExistence type="predicted"/>
<evidence type="ECO:0000256" key="1">
    <source>
        <dbReference type="ARBA" id="ARBA00023015"/>
    </source>
</evidence>
<dbReference type="GO" id="GO:0003677">
    <property type="term" value="F:DNA binding"/>
    <property type="evidence" value="ECO:0007669"/>
    <property type="project" value="UniProtKB-KW"/>
</dbReference>
<evidence type="ECO:0000313" key="5">
    <source>
        <dbReference type="EMBL" id="QCB29102.1"/>
    </source>
</evidence>
<dbReference type="Gene3D" id="1.20.120.530">
    <property type="entry name" value="GntR ligand-binding domain-like"/>
    <property type="match status" value="1"/>
</dbReference>
<dbReference type="PROSITE" id="PS50949">
    <property type="entry name" value="HTH_GNTR"/>
    <property type="match status" value="1"/>
</dbReference>
<gene>
    <name evidence="5" type="primary">lutR3</name>
    <name evidence="5" type="ORF">CENDO_09190</name>
</gene>